<dbReference type="InterPro" id="IPR036457">
    <property type="entry name" value="PPM-type-like_dom_sf"/>
</dbReference>
<reference evidence="5 6" key="1">
    <citation type="submission" date="2020-10" db="EMBL/GenBank/DDBJ databases">
        <title>ChiBAC.</title>
        <authorList>
            <person name="Zenner C."/>
            <person name="Hitch T.C.A."/>
            <person name="Clavel T."/>
        </authorList>
    </citation>
    <scope>NUCLEOTIDE SEQUENCE [LARGE SCALE GENOMIC DNA]</scope>
    <source>
        <strain evidence="5 6">DSM 109015</strain>
    </source>
</reference>
<keyword evidence="3" id="KW-0812">Transmembrane</keyword>
<feature type="compositionally biased region" description="Pro residues" evidence="2">
    <location>
        <begin position="18"/>
        <end position="35"/>
    </location>
</feature>
<dbReference type="PANTHER" id="PTHR43156:SF2">
    <property type="entry name" value="STAGE II SPORULATION PROTEIN E"/>
    <property type="match status" value="1"/>
</dbReference>
<dbReference type="EMBL" id="JADCKC010000002">
    <property type="protein sequence ID" value="MBE5037395.1"/>
    <property type="molecule type" value="Genomic_DNA"/>
</dbReference>
<dbReference type="InterPro" id="IPR052016">
    <property type="entry name" value="Bact_Sigma-Reg"/>
</dbReference>
<feature type="domain" description="PPM-type phosphatase" evidence="4">
    <location>
        <begin position="573"/>
        <end position="777"/>
    </location>
</feature>
<feature type="transmembrane region" description="Helical" evidence="3">
    <location>
        <begin position="272"/>
        <end position="289"/>
    </location>
</feature>
<feature type="transmembrane region" description="Helical" evidence="3">
    <location>
        <begin position="232"/>
        <end position="260"/>
    </location>
</feature>
<protein>
    <submittedName>
        <fullName evidence="5">SpoIIE family protein phosphatase</fullName>
    </submittedName>
</protein>
<dbReference type="InterPro" id="IPR001932">
    <property type="entry name" value="PPM-type_phosphatase-like_dom"/>
</dbReference>
<feature type="compositionally biased region" description="Low complexity" evidence="2">
    <location>
        <begin position="8"/>
        <end position="17"/>
    </location>
</feature>
<keyword evidence="3" id="KW-1133">Transmembrane helix</keyword>
<organism evidence="5 6">
    <name type="scientific">Gemmiger gallinarum</name>
    <dbReference type="NCBI Taxonomy" id="2779354"/>
    <lineage>
        <taxon>Bacteria</taxon>
        <taxon>Bacillati</taxon>
        <taxon>Bacillota</taxon>
        <taxon>Clostridia</taxon>
        <taxon>Eubacteriales</taxon>
        <taxon>Gemmiger</taxon>
    </lineage>
</organism>
<dbReference type="Proteomes" id="UP000768567">
    <property type="component" value="Unassembled WGS sequence"/>
</dbReference>
<feature type="transmembrane region" description="Helical" evidence="3">
    <location>
        <begin position="53"/>
        <end position="73"/>
    </location>
</feature>
<evidence type="ECO:0000256" key="1">
    <source>
        <dbReference type="ARBA" id="ARBA00022801"/>
    </source>
</evidence>
<dbReference type="Pfam" id="PF07228">
    <property type="entry name" value="SpoIIE"/>
    <property type="match status" value="1"/>
</dbReference>
<sequence length="780" mass="80894">MPNTVKEAATIRTTAAPPNAPRPQSAPPPAPPVSAPPDRRLRLPPGGVRASALAWQLGAACAGILLGAGRVYGGAAPFGLALVIGCGPGYLLSAALGAIAGVLAFQPLGQALPLAAAIGIVLAVRKLAPGRFRLAAAAGGMALPGAQLLAELPTGIVPADLIAALCGAVLAVGFGRAIHTLPSDKPRGICLWLAMGVACLERLTLPVFAPGLALFAFAGLCTAFAASLEQSAVLAVALAAAFTAASPDLCFGALAVALGTLGASCLFPGERWRCAGVFAAGCCLGALAAPSLDAALTLGSAAVCGLAVYLLVPPRSLQSFFPQPAPPASAQSLSGAARRLSTIADTLSDIASTVNAVCERQFPPKGETFDFVVEYTARRVCQDCARRERCWIKGYSCAMDGMYQFKPILEQTGVADLEHMPGQLSVCEHPSDLCDALNHGYRLWRSRRQTRARANVLRNALTEQYGAIASALAQLSARLGQAGLPDPRRESRVSQLFVSIGLEPLECSVTTDVAGRISANVTVARTAFTPEELRALTAEVSRLCRRDLALPEVAHCRTVTMLSFGERPLFSARFGMASRPAEEISGDACDQFCDTCGRAQMLLCDGMGTGRPAAVDGQMAARLTGQLLRAGFAAESAARLVNVALGLKNGEQESGATLDLLTVDLFTGRAGLFKAGAAPSFLVREGEPRMMEGASLPMGILDSVVGRSSTFTLEADDLVVLVSDGVLCDGTDWILQQLQLSARLGHSPAQTAAALADSAVRRAGSRRDDITVAAVRLERP</sequence>
<evidence type="ECO:0000259" key="4">
    <source>
        <dbReference type="PROSITE" id="PS51746"/>
    </source>
</evidence>
<comment type="caution">
    <text evidence="5">The sequence shown here is derived from an EMBL/GenBank/DDBJ whole genome shotgun (WGS) entry which is preliminary data.</text>
</comment>
<keyword evidence="1" id="KW-0378">Hydrolase</keyword>
<feature type="transmembrane region" description="Helical" evidence="3">
    <location>
        <begin position="108"/>
        <end position="125"/>
    </location>
</feature>
<feature type="region of interest" description="Disordered" evidence="2">
    <location>
        <begin position="1"/>
        <end position="41"/>
    </location>
</feature>
<dbReference type="PANTHER" id="PTHR43156">
    <property type="entry name" value="STAGE II SPORULATION PROTEIN E-RELATED"/>
    <property type="match status" value="1"/>
</dbReference>
<dbReference type="Pfam" id="PF19732">
    <property type="entry name" value="SpoIIE_N"/>
    <property type="match status" value="1"/>
</dbReference>
<keyword evidence="3" id="KW-0472">Membrane</keyword>
<name>A0ABR9R2U4_9FIRM</name>
<evidence type="ECO:0000313" key="6">
    <source>
        <dbReference type="Proteomes" id="UP000768567"/>
    </source>
</evidence>
<keyword evidence="6" id="KW-1185">Reference proteome</keyword>
<evidence type="ECO:0000256" key="3">
    <source>
        <dbReference type="SAM" id="Phobius"/>
    </source>
</evidence>
<feature type="transmembrane region" description="Helical" evidence="3">
    <location>
        <begin position="80"/>
        <end position="102"/>
    </location>
</feature>
<proteinExistence type="predicted"/>
<dbReference type="Gene3D" id="3.60.40.10">
    <property type="entry name" value="PPM-type phosphatase domain"/>
    <property type="match status" value="1"/>
</dbReference>
<accession>A0ABR9R2U4</accession>
<dbReference type="InterPro" id="IPR045768">
    <property type="entry name" value="SpoIIE_N"/>
</dbReference>
<dbReference type="RefSeq" id="WP_193500691.1">
    <property type="nucleotide sequence ID" value="NZ_JADCKC010000002.1"/>
</dbReference>
<gene>
    <name evidence="5" type="ORF">INF35_06335</name>
</gene>
<evidence type="ECO:0000256" key="2">
    <source>
        <dbReference type="SAM" id="MobiDB-lite"/>
    </source>
</evidence>
<dbReference type="SMART" id="SM00331">
    <property type="entry name" value="PP2C_SIG"/>
    <property type="match status" value="1"/>
</dbReference>
<evidence type="ECO:0000313" key="5">
    <source>
        <dbReference type="EMBL" id="MBE5037395.1"/>
    </source>
</evidence>
<dbReference type="SUPFAM" id="SSF81606">
    <property type="entry name" value="PP2C-like"/>
    <property type="match status" value="1"/>
</dbReference>
<dbReference type="PROSITE" id="PS51746">
    <property type="entry name" value="PPM_2"/>
    <property type="match status" value="1"/>
</dbReference>
<feature type="transmembrane region" description="Helical" evidence="3">
    <location>
        <begin position="203"/>
        <end position="226"/>
    </location>
</feature>